<dbReference type="Proteomes" id="UP001595377">
    <property type="component" value="Unassembled WGS sequence"/>
</dbReference>
<dbReference type="InterPro" id="IPR005000">
    <property type="entry name" value="Aldolase/citrate-lyase_domain"/>
</dbReference>
<accession>A0ABV7DGB6</accession>
<gene>
    <name evidence="5" type="ORF">ACFOHH_10490</name>
</gene>
<dbReference type="Pfam" id="PF03328">
    <property type="entry name" value="HpcH_HpaI"/>
    <property type="match status" value="1"/>
</dbReference>
<dbReference type="PANTHER" id="PTHR30502:SF0">
    <property type="entry name" value="PHOSPHOENOLPYRUVATE CARBOXYLASE FAMILY PROTEIN"/>
    <property type="match status" value="1"/>
</dbReference>
<dbReference type="EMBL" id="JBHRSP010000016">
    <property type="protein sequence ID" value="MFC3073533.1"/>
    <property type="molecule type" value="Genomic_DNA"/>
</dbReference>
<keyword evidence="3 5" id="KW-0456">Lyase</keyword>
<comment type="similarity">
    <text evidence="1">Belongs to the HpcH/HpaI aldolase family.</text>
</comment>
<comment type="caution">
    <text evidence="5">The sequence shown here is derived from an EMBL/GenBank/DDBJ whole genome shotgun (WGS) entry which is preliminary data.</text>
</comment>
<dbReference type="InterPro" id="IPR040442">
    <property type="entry name" value="Pyrv_kinase-like_dom_sf"/>
</dbReference>
<dbReference type="Gene3D" id="3.20.20.60">
    <property type="entry name" value="Phosphoenolpyruvate-binding domains"/>
    <property type="match status" value="1"/>
</dbReference>
<evidence type="ECO:0000256" key="1">
    <source>
        <dbReference type="ARBA" id="ARBA00005568"/>
    </source>
</evidence>
<proteinExistence type="inferred from homology"/>
<protein>
    <submittedName>
        <fullName evidence="5">HpcH/HpaI aldolase/citrate lyase family protein</fullName>
    </submittedName>
</protein>
<dbReference type="SUPFAM" id="SSF51621">
    <property type="entry name" value="Phosphoenolpyruvate/pyruvate domain"/>
    <property type="match status" value="1"/>
</dbReference>
<reference evidence="6" key="1">
    <citation type="journal article" date="2019" name="Int. J. Syst. Evol. Microbiol.">
        <title>The Global Catalogue of Microorganisms (GCM) 10K type strain sequencing project: providing services to taxonomists for standard genome sequencing and annotation.</title>
        <authorList>
            <consortium name="The Broad Institute Genomics Platform"/>
            <consortium name="The Broad Institute Genome Sequencing Center for Infectious Disease"/>
            <person name="Wu L."/>
            <person name="Ma J."/>
        </authorList>
    </citation>
    <scope>NUCLEOTIDE SEQUENCE [LARGE SCALE GENOMIC DNA]</scope>
    <source>
        <strain evidence="6">KCTC 52677</strain>
    </source>
</reference>
<name>A0ABV7DGB6_9HYPH</name>
<evidence type="ECO:0000256" key="3">
    <source>
        <dbReference type="ARBA" id="ARBA00023239"/>
    </source>
</evidence>
<dbReference type="PANTHER" id="PTHR30502">
    <property type="entry name" value="2-KETO-3-DEOXY-L-RHAMNONATE ALDOLASE"/>
    <property type="match status" value="1"/>
</dbReference>
<dbReference type="GO" id="GO:0016829">
    <property type="term" value="F:lyase activity"/>
    <property type="evidence" value="ECO:0007669"/>
    <property type="project" value="UniProtKB-KW"/>
</dbReference>
<evidence type="ECO:0000313" key="5">
    <source>
        <dbReference type="EMBL" id="MFC3073533.1"/>
    </source>
</evidence>
<keyword evidence="6" id="KW-1185">Reference proteome</keyword>
<organism evidence="5 6">
    <name type="scientific">Shinella pollutisoli</name>
    <dbReference type="NCBI Taxonomy" id="2250594"/>
    <lineage>
        <taxon>Bacteria</taxon>
        <taxon>Pseudomonadati</taxon>
        <taxon>Pseudomonadota</taxon>
        <taxon>Alphaproteobacteria</taxon>
        <taxon>Hyphomicrobiales</taxon>
        <taxon>Rhizobiaceae</taxon>
        <taxon>Shinella</taxon>
    </lineage>
</organism>
<evidence type="ECO:0000313" key="6">
    <source>
        <dbReference type="Proteomes" id="UP001595377"/>
    </source>
</evidence>
<dbReference type="InterPro" id="IPR015813">
    <property type="entry name" value="Pyrv/PenolPyrv_kinase-like_dom"/>
</dbReference>
<evidence type="ECO:0000259" key="4">
    <source>
        <dbReference type="Pfam" id="PF03328"/>
    </source>
</evidence>
<dbReference type="RefSeq" id="WP_257317020.1">
    <property type="nucleotide sequence ID" value="NZ_JANFDG010000024.1"/>
</dbReference>
<evidence type="ECO:0000256" key="2">
    <source>
        <dbReference type="ARBA" id="ARBA00022723"/>
    </source>
</evidence>
<sequence>MQRTLAFKERMRARALTVGTWVKTPSRIVTEVLSGSVLDVLCLDAEHAPFDRMDLDGAVLSARSLDMPVLVRIQAPEPTQILNALDLGATGIVIPHVHDVGRTRALVSSCLYGPGGRGYAGSTRAAGYTKAKMADHIPASNRLTTIVAQIEDAEALAVLDDLMAIDEIDCFFIGRADLAVALGAPSAAAPEVIEASVRICEAASRFGKAVGMFVPDLSEIPKWSGLGVSLYLLESDQVFLLNGASRLRQAVYDASGL</sequence>
<feature type="domain" description="HpcH/HpaI aldolase/citrate lyase" evidence="4">
    <location>
        <begin position="19"/>
        <end position="217"/>
    </location>
</feature>
<keyword evidence="2" id="KW-0479">Metal-binding</keyword>
<dbReference type="InterPro" id="IPR050251">
    <property type="entry name" value="HpcH-HpaI_aldolase"/>
</dbReference>